<keyword evidence="4" id="KW-1185">Reference proteome</keyword>
<dbReference type="AlphaFoldDB" id="A0A916K4C3"/>
<dbReference type="EC" id="2.1.1.163" evidence="3"/>
<organism evidence="3 4">
    <name type="scientific">Paenibacillus solanacearum</name>
    <dbReference type="NCBI Taxonomy" id="2048548"/>
    <lineage>
        <taxon>Bacteria</taxon>
        <taxon>Bacillati</taxon>
        <taxon>Bacillota</taxon>
        <taxon>Bacilli</taxon>
        <taxon>Bacillales</taxon>
        <taxon>Paenibacillaceae</taxon>
        <taxon>Paenibacillus</taxon>
    </lineage>
</organism>
<gene>
    <name evidence="3" type="primary">COQ5_3</name>
    <name evidence="3" type="ORF">PAESOLCIP111_02474</name>
</gene>
<keyword evidence="3" id="KW-0489">Methyltransferase</keyword>
<dbReference type="EMBL" id="CAJVAS010000009">
    <property type="protein sequence ID" value="CAG7623060.1"/>
    <property type="molecule type" value="Genomic_DNA"/>
</dbReference>
<dbReference type="InterPro" id="IPR013216">
    <property type="entry name" value="Methyltransf_11"/>
</dbReference>
<comment type="caution">
    <text evidence="3">The sequence shown here is derived from an EMBL/GenBank/DDBJ whole genome shotgun (WGS) entry which is preliminary data.</text>
</comment>
<dbReference type="Proteomes" id="UP000693672">
    <property type="component" value="Unassembled WGS sequence"/>
</dbReference>
<dbReference type="Pfam" id="PF08241">
    <property type="entry name" value="Methyltransf_11"/>
    <property type="match status" value="1"/>
</dbReference>
<evidence type="ECO:0000259" key="2">
    <source>
        <dbReference type="Pfam" id="PF08241"/>
    </source>
</evidence>
<sequence>MNAVADNNHLHMIRQQWDAYHPEYMEAILKERPDYYKFFAGGGVVDSFEFRLLGDVRGLRLLDTCCACDASQAFSWANLGAKVTACDISEVAIEIAKNNAAIMELDVEFQAADAQTLQPIADEAYDIVYATYLVWYEDIKKAFKTWYRVLKPGGRLLYAGPHPLAKLLHENGGLLEITRRYHDRAPHYYRFDATAVGRRHGVDVNKPTVNFFHTLADIVNAISAAGFTIERMVETETQGSTMKSYLPEEIAIVAKKHS</sequence>
<dbReference type="GO" id="GO:0043770">
    <property type="term" value="F:demethylmenaquinone methyltransferase activity"/>
    <property type="evidence" value="ECO:0007669"/>
    <property type="project" value="UniProtKB-EC"/>
</dbReference>
<evidence type="ECO:0000256" key="1">
    <source>
        <dbReference type="ARBA" id="ARBA00022679"/>
    </source>
</evidence>
<dbReference type="PANTHER" id="PTHR44068:SF11">
    <property type="entry name" value="GERANYL DIPHOSPHATE 2-C-METHYLTRANSFERASE"/>
    <property type="match status" value="1"/>
</dbReference>
<protein>
    <submittedName>
        <fullName evidence="3">2-methoxy-6-polyprenyl-1,4-benzoquinol methylase, mitochondrial</fullName>
        <ecNumber evidence="3">2.1.1.163</ecNumber>
    </submittedName>
</protein>
<keyword evidence="1 3" id="KW-0808">Transferase</keyword>
<evidence type="ECO:0000313" key="3">
    <source>
        <dbReference type="EMBL" id="CAG7623060.1"/>
    </source>
</evidence>
<dbReference type="CDD" id="cd02440">
    <property type="entry name" value="AdoMet_MTases"/>
    <property type="match status" value="1"/>
</dbReference>
<dbReference type="InterPro" id="IPR050447">
    <property type="entry name" value="Erg6_SMT_methyltransf"/>
</dbReference>
<accession>A0A916K4C3</accession>
<dbReference type="GO" id="GO:0008757">
    <property type="term" value="F:S-adenosylmethionine-dependent methyltransferase activity"/>
    <property type="evidence" value="ECO:0007669"/>
    <property type="project" value="InterPro"/>
</dbReference>
<proteinExistence type="predicted"/>
<dbReference type="PANTHER" id="PTHR44068">
    <property type="entry name" value="ZGC:194242"/>
    <property type="match status" value="1"/>
</dbReference>
<evidence type="ECO:0000313" key="4">
    <source>
        <dbReference type="Proteomes" id="UP000693672"/>
    </source>
</evidence>
<name>A0A916K4C3_9BACL</name>
<dbReference type="GO" id="GO:0032259">
    <property type="term" value="P:methylation"/>
    <property type="evidence" value="ECO:0007669"/>
    <property type="project" value="UniProtKB-KW"/>
</dbReference>
<feature type="domain" description="Methyltransferase type 11" evidence="2">
    <location>
        <begin position="69"/>
        <end position="157"/>
    </location>
</feature>
<reference evidence="3" key="1">
    <citation type="submission" date="2021-06" db="EMBL/GenBank/DDBJ databases">
        <authorList>
            <person name="Criscuolo A."/>
        </authorList>
    </citation>
    <scope>NUCLEOTIDE SEQUENCE</scope>
    <source>
        <strain evidence="3">CIP111600</strain>
    </source>
</reference>